<comment type="subcellular location">
    <subcellularLocation>
        <location evidence="1 7">Cell inner membrane</location>
        <topology evidence="1 7">Multi-pass membrane protein</topology>
    </subcellularLocation>
</comment>
<keyword evidence="6 7" id="KW-0472">Membrane</keyword>
<keyword evidence="5 7" id="KW-1133">Transmembrane helix</keyword>
<dbReference type="AlphaFoldDB" id="A0A8B2NMT3"/>
<dbReference type="GO" id="GO:0005886">
    <property type="term" value="C:plasma membrane"/>
    <property type="evidence" value="ECO:0007669"/>
    <property type="project" value="UniProtKB-SubCell"/>
</dbReference>
<feature type="transmembrane region" description="Helical" evidence="7">
    <location>
        <begin position="306"/>
        <end position="327"/>
    </location>
</feature>
<evidence type="ECO:0000256" key="7">
    <source>
        <dbReference type="RuleBase" id="RU369079"/>
    </source>
</evidence>
<dbReference type="PANTHER" id="PTHR33362">
    <property type="entry name" value="SIALIC ACID TRAP TRANSPORTER PERMEASE PROTEIN SIAT-RELATED"/>
    <property type="match status" value="1"/>
</dbReference>
<gene>
    <name evidence="10" type="ORF">DLJ53_19455</name>
</gene>
<reference evidence="10 11" key="1">
    <citation type="submission" date="2018-05" db="EMBL/GenBank/DDBJ databases">
        <title>Acuticoccus sediminis sp. nov., isolated from deep-sea sediment of Indian Ocean.</title>
        <authorList>
            <person name="Liu X."/>
            <person name="Lai Q."/>
            <person name="Du Y."/>
            <person name="Sun F."/>
            <person name="Zhang X."/>
            <person name="Wang S."/>
            <person name="Shao Z."/>
        </authorList>
    </citation>
    <scope>NUCLEOTIDE SEQUENCE [LARGE SCALE GENOMIC DNA]</scope>
    <source>
        <strain evidence="10 11">PTG4-2</strain>
    </source>
</reference>
<feature type="region of interest" description="Disordered" evidence="8">
    <location>
        <begin position="472"/>
        <end position="555"/>
    </location>
</feature>
<feature type="compositionally biased region" description="Basic and acidic residues" evidence="8">
    <location>
        <begin position="544"/>
        <end position="555"/>
    </location>
</feature>
<protein>
    <recommendedName>
        <fullName evidence="7">TRAP transporter large permease protein</fullName>
    </recommendedName>
</protein>
<evidence type="ECO:0000256" key="6">
    <source>
        <dbReference type="ARBA" id="ARBA00023136"/>
    </source>
</evidence>
<feature type="transmembrane region" description="Helical" evidence="7">
    <location>
        <begin position="368"/>
        <end position="385"/>
    </location>
</feature>
<feature type="transmembrane region" description="Helical" evidence="7">
    <location>
        <begin position="149"/>
        <end position="173"/>
    </location>
</feature>
<evidence type="ECO:0000259" key="9">
    <source>
        <dbReference type="Pfam" id="PF06808"/>
    </source>
</evidence>
<keyword evidence="11" id="KW-1185">Reference proteome</keyword>
<comment type="function">
    <text evidence="7">Part of the tripartite ATP-independent periplasmic (TRAP) transport system.</text>
</comment>
<dbReference type="InterPro" id="IPR004681">
    <property type="entry name" value="TRAP_DctM"/>
</dbReference>
<sequence length="555" mass="57683">MMGSHVGEVLAVLLFAATIGGVMIGFPVAFTLAGMSLIFAVIGHLFGTFDFTLFFGLPSRYYGTMVNEVLVAVPLFVFMGVMLERSKIATALLETMGQLFGPLRGGLGISVVLVGALLAASTGIVGATVVTMGLLSLPAMLRAGYDPRLATGVVCASGTLGQIVPPSVVLIFLGDILASANTMAQLAKGNFSPDPVSVGDLFAGAMIPGMMLVCIYIGYVIFQAIVNPKSCPPLVMTAEERRTLPLRVLSALIPPLLLIIAVLGSILSGIATPTESASIGALGAMLLAATKRQLTWVNLRDVMRSTMMISSLVFVIVLGASVFSLVFRGLGGELLVDDVLSAMPGGAGGAVLAVMALMFVLGFFLDTFEIILIVVPITAPVLLGLDVDPIWLGVMIGVNLQTSFLTPPVGFALFYLRGVAPPQVTTGHIYRGIVPFVGLQMLAMVFIWTVPQSATWLPEVIFGEGRNVVRDAPVTPDDGGLDSDPTLESPAAGSESGGGSVLDDLLGGQDLMLPDEEEGGSGGGSGAPAGERRQKQSSGSVLDDLLKNEELMVPD</sequence>
<comment type="similarity">
    <text evidence="7">Belongs to the TRAP transporter large permease family.</text>
</comment>
<evidence type="ECO:0000256" key="4">
    <source>
        <dbReference type="ARBA" id="ARBA00022692"/>
    </source>
</evidence>
<feature type="domain" description="TRAP C4-dicarboxylate transport system permease DctM subunit" evidence="9">
    <location>
        <begin position="19"/>
        <end position="452"/>
    </location>
</feature>
<proteinExistence type="inferred from homology"/>
<keyword evidence="3 7" id="KW-0997">Cell inner membrane</keyword>
<dbReference type="RefSeq" id="WP_111348313.1">
    <property type="nucleotide sequence ID" value="NZ_QHHQ01000004.1"/>
</dbReference>
<feature type="transmembrane region" description="Helical" evidence="7">
    <location>
        <begin position="428"/>
        <end position="448"/>
    </location>
</feature>
<dbReference type="EMBL" id="QHHQ01000004">
    <property type="protein sequence ID" value="RAH99920.1"/>
    <property type="molecule type" value="Genomic_DNA"/>
</dbReference>
<feature type="transmembrane region" description="Helical" evidence="7">
    <location>
        <begin position="339"/>
        <end position="361"/>
    </location>
</feature>
<keyword evidence="2" id="KW-1003">Cell membrane</keyword>
<evidence type="ECO:0000256" key="2">
    <source>
        <dbReference type="ARBA" id="ARBA00022475"/>
    </source>
</evidence>
<feature type="transmembrane region" description="Helical" evidence="7">
    <location>
        <begin position="108"/>
        <end position="137"/>
    </location>
</feature>
<evidence type="ECO:0000313" key="10">
    <source>
        <dbReference type="EMBL" id="RAH99920.1"/>
    </source>
</evidence>
<evidence type="ECO:0000256" key="5">
    <source>
        <dbReference type="ARBA" id="ARBA00022989"/>
    </source>
</evidence>
<evidence type="ECO:0000256" key="1">
    <source>
        <dbReference type="ARBA" id="ARBA00004429"/>
    </source>
</evidence>
<keyword evidence="4 7" id="KW-0812">Transmembrane</keyword>
<feature type="transmembrane region" description="Helical" evidence="7">
    <location>
        <begin position="277"/>
        <end position="294"/>
    </location>
</feature>
<feature type="transmembrane region" description="Helical" evidence="7">
    <location>
        <begin position="69"/>
        <end position="88"/>
    </location>
</feature>
<evidence type="ECO:0000256" key="3">
    <source>
        <dbReference type="ARBA" id="ARBA00022519"/>
    </source>
</evidence>
<dbReference type="GO" id="GO:0022857">
    <property type="term" value="F:transmembrane transporter activity"/>
    <property type="evidence" value="ECO:0007669"/>
    <property type="project" value="UniProtKB-UniRule"/>
</dbReference>
<feature type="compositionally biased region" description="Low complexity" evidence="8">
    <location>
        <begin position="501"/>
        <end position="512"/>
    </location>
</feature>
<comment type="caution">
    <text evidence="10">The sequence shown here is derived from an EMBL/GenBank/DDBJ whole genome shotgun (WGS) entry which is preliminary data.</text>
</comment>
<evidence type="ECO:0000256" key="8">
    <source>
        <dbReference type="SAM" id="MobiDB-lite"/>
    </source>
</evidence>
<feature type="transmembrane region" description="Helical" evidence="7">
    <location>
        <begin position="9"/>
        <end position="30"/>
    </location>
</feature>
<feature type="transmembrane region" description="Helical" evidence="7">
    <location>
        <begin position="36"/>
        <end position="57"/>
    </location>
</feature>
<dbReference type="Proteomes" id="UP000249590">
    <property type="component" value="Unassembled WGS sequence"/>
</dbReference>
<dbReference type="OrthoDB" id="7339120at2"/>
<dbReference type="Pfam" id="PF06808">
    <property type="entry name" value="DctM"/>
    <property type="match status" value="1"/>
</dbReference>
<evidence type="ECO:0000313" key="11">
    <source>
        <dbReference type="Proteomes" id="UP000249590"/>
    </source>
</evidence>
<feature type="transmembrane region" description="Helical" evidence="7">
    <location>
        <begin position="391"/>
        <end position="416"/>
    </location>
</feature>
<keyword evidence="7" id="KW-0813">Transport</keyword>
<dbReference type="InterPro" id="IPR010656">
    <property type="entry name" value="DctM"/>
</dbReference>
<organism evidence="10 11">
    <name type="scientific">Acuticoccus sediminis</name>
    <dbReference type="NCBI Taxonomy" id="2184697"/>
    <lineage>
        <taxon>Bacteria</taxon>
        <taxon>Pseudomonadati</taxon>
        <taxon>Pseudomonadota</taxon>
        <taxon>Alphaproteobacteria</taxon>
        <taxon>Hyphomicrobiales</taxon>
        <taxon>Amorphaceae</taxon>
        <taxon>Acuticoccus</taxon>
    </lineage>
</organism>
<name>A0A8B2NMT3_9HYPH</name>
<feature type="transmembrane region" description="Helical" evidence="7">
    <location>
        <begin position="246"/>
        <end position="271"/>
    </location>
</feature>
<accession>A0A8B2NMT3</accession>
<comment type="subunit">
    <text evidence="7">The complex comprises the extracytoplasmic solute receptor protein and the two transmembrane proteins.</text>
</comment>
<dbReference type="NCBIfam" id="TIGR00786">
    <property type="entry name" value="dctM"/>
    <property type="match status" value="1"/>
</dbReference>
<dbReference type="PANTHER" id="PTHR33362:SF7">
    <property type="entry name" value="SLL1103 PROTEIN"/>
    <property type="match status" value="1"/>
</dbReference>
<feature type="transmembrane region" description="Helical" evidence="7">
    <location>
        <begin position="201"/>
        <end position="226"/>
    </location>
</feature>